<dbReference type="Proteomes" id="UP001178507">
    <property type="component" value="Unassembled WGS sequence"/>
</dbReference>
<evidence type="ECO:0000313" key="1">
    <source>
        <dbReference type="EMBL" id="CAJ1409765.1"/>
    </source>
</evidence>
<name>A0AA36JP20_9DINO</name>
<keyword evidence="2" id="KW-1185">Reference proteome</keyword>
<comment type="caution">
    <text evidence="1">The sequence shown here is derived from an EMBL/GenBank/DDBJ whole genome shotgun (WGS) entry which is preliminary data.</text>
</comment>
<evidence type="ECO:0000313" key="2">
    <source>
        <dbReference type="Proteomes" id="UP001178507"/>
    </source>
</evidence>
<sequence>CFSRSMATMTTNSLSRNTSTVRTGCSQILGIRMRALTRAWPRHSVSRPTKARRT</sequence>
<dbReference type="EMBL" id="CAUJNA010003786">
    <property type="protein sequence ID" value="CAJ1409765.1"/>
    <property type="molecule type" value="Genomic_DNA"/>
</dbReference>
<feature type="non-terminal residue" evidence="1">
    <location>
        <position position="1"/>
    </location>
</feature>
<organism evidence="1 2">
    <name type="scientific">Effrenium voratum</name>
    <dbReference type="NCBI Taxonomy" id="2562239"/>
    <lineage>
        <taxon>Eukaryota</taxon>
        <taxon>Sar</taxon>
        <taxon>Alveolata</taxon>
        <taxon>Dinophyceae</taxon>
        <taxon>Suessiales</taxon>
        <taxon>Symbiodiniaceae</taxon>
        <taxon>Effrenium</taxon>
    </lineage>
</organism>
<protein>
    <submittedName>
        <fullName evidence="1">Uncharacterized protein</fullName>
    </submittedName>
</protein>
<dbReference type="AlphaFoldDB" id="A0AA36JP20"/>
<gene>
    <name evidence="1" type="ORF">EVOR1521_LOCUS30785</name>
</gene>
<proteinExistence type="predicted"/>
<accession>A0AA36JP20</accession>
<feature type="non-terminal residue" evidence="1">
    <location>
        <position position="54"/>
    </location>
</feature>
<reference evidence="1" key="1">
    <citation type="submission" date="2023-08" db="EMBL/GenBank/DDBJ databases">
        <authorList>
            <person name="Chen Y."/>
            <person name="Shah S."/>
            <person name="Dougan E. K."/>
            <person name="Thang M."/>
            <person name="Chan C."/>
        </authorList>
    </citation>
    <scope>NUCLEOTIDE SEQUENCE</scope>
</reference>